<evidence type="ECO:0000256" key="2">
    <source>
        <dbReference type="ARBA" id="ARBA00008892"/>
    </source>
</evidence>
<keyword evidence="7" id="KW-1133">Transmembrane helix</keyword>
<comment type="similarity">
    <text evidence="2 14">Belongs to the ATPase protein 8 family.</text>
</comment>
<evidence type="ECO:0000256" key="12">
    <source>
        <dbReference type="ARBA" id="ARBA00053067"/>
    </source>
</evidence>
<name>D3KS15_9TELE</name>
<dbReference type="GO" id="GO:0015986">
    <property type="term" value="P:proton motive force-driven ATP synthesis"/>
    <property type="evidence" value="ECO:0007669"/>
    <property type="project" value="InterPro"/>
</dbReference>
<dbReference type="InterPro" id="IPR050635">
    <property type="entry name" value="ATPase_protein_8"/>
</dbReference>
<keyword evidence="15" id="KW-0732">Signal</keyword>
<dbReference type="EMBL" id="AB282849">
    <property type="protein sequence ID" value="BAI77252.1"/>
    <property type="molecule type" value="Genomic_DNA"/>
</dbReference>
<dbReference type="InterPro" id="IPR001421">
    <property type="entry name" value="ATP8_metazoa"/>
</dbReference>
<comment type="function">
    <text evidence="12">Subunit 8, of the mitochondrial membrane ATP synthase complex (F(1)F(0) ATP synthase or Complex V) that produces ATP from ADP in the presence of a proton gradient across the membrane which is generated by electron transport complexes of the respiratory chain. ATP synthase complex consist of a soluble F(1) head domain - the catalytic core - and a membrane F(1) domain - the membrane proton channel. These two domains are linked by a central stalk rotating inside the F(1) region and a stationary peripheral stalk. During catalysis, ATP synthesis in the catalytic domain of F(1) is coupled via a rotary mechanism of the central stalk subunits to proton translocation. In vivo, can only synthesize ATP although its ATP hydrolase activity can be activated artificially in vitro. Part of the complex F(0) domain.</text>
</comment>
<comment type="subunit">
    <text evidence="13">Component of the ATP synthase complex composed at least of ATP5F1A/subunit alpha, ATP5F1B/subunit beta, ATP5MC1/subunit c (homooctomer), MT-ATP6/subunit a, MT-ATP8/subunit 8, ATP5ME/subunit e, ATP5MF/subunit f, ATP5MG/subunit g, ATP5MK/subunit k, ATP5MJ/subunit j, ATP5F1C/subunit gamma, ATP5F1D/subunit delta, ATP5F1E/subunit epsilon, ATP5PF/subunit F6, ATP5PB/subunit b, ATP5PD/subunit d, ATP5PO/subunit OSCP. ATP synthase complex consists of a soluble F(1) head domain (subunits alpha(3) and beta(3)) - the catalytic core - and a membrane F(0) domain - the membrane proton channel (subunits c, a, 8, e, f, g, k and j). These two domains are linked by a central stalk (subunits gamma, delta, and epsilon) rotating inside the F1 region and a stationary peripheral stalk (subunits F6, b, d, and OSCP).</text>
</comment>
<dbReference type="PANTHER" id="PTHR39937:SF1">
    <property type="entry name" value="ATP SYNTHASE PROTEIN 8"/>
    <property type="match status" value="1"/>
</dbReference>
<keyword evidence="4 14" id="KW-0138">CF(0)</keyword>
<dbReference type="GO" id="GO:0031966">
    <property type="term" value="C:mitochondrial membrane"/>
    <property type="evidence" value="ECO:0007669"/>
    <property type="project" value="UniProtKB-SubCell"/>
</dbReference>
<organism evidence="16">
    <name type="scientific">Centrophryne spinulosa</name>
    <dbReference type="NCBI Taxonomy" id="1738860"/>
    <lineage>
        <taxon>Eukaryota</taxon>
        <taxon>Metazoa</taxon>
        <taxon>Chordata</taxon>
        <taxon>Craniata</taxon>
        <taxon>Vertebrata</taxon>
        <taxon>Euteleostomi</taxon>
        <taxon>Actinopterygii</taxon>
        <taxon>Neopterygii</taxon>
        <taxon>Teleostei</taxon>
        <taxon>Neoteleostei</taxon>
        <taxon>Acanthomorphata</taxon>
        <taxon>Eupercaria</taxon>
        <taxon>Lophiiformes</taxon>
        <taxon>Ceratioidei</taxon>
        <taxon>Centrophrynidae</taxon>
        <taxon>Centrophryne</taxon>
    </lineage>
</organism>
<evidence type="ECO:0000256" key="14">
    <source>
        <dbReference type="RuleBase" id="RU003661"/>
    </source>
</evidence>
<evidence type="ECO:0000256" key="10">
    <source>
        <dbReference type="ARBA" id="ARBA00023136"/>
    </source>
</evidence>
<evidence type="ECO:0000256" key="15">
    <source>
        <dbReference type="SAM" id="SignalP"/>
    </source>
</evidence>
<comment type="subcellular location">
    <subcellularLocation>
        <location evidence="1 14">Mitochondrion membrane</location>
        <topology evidence="1 14">Single-pass membrane protein</topology>
    </subcellularLocation>
</comment>
<evidence type="ECO:0000313" key="16">
    <source>
        <dbReference type="EMBL" id="BAI77252.1"/>
    </source>
</evidence>
<evidence type="ECO:0000256" key="6">
    <source>
        <dbReference type="ARBA" id="ARBA00022781"/>
    </source>
</evidence>
<dbReference type="Pfam" id="PF00895">
    <property type="entry name" value="ATP-synt_8"/>
    <property type="match status" value="1"/>
</dbReference>
<evidence type="ECO:0000256" key="13">
    <source>
        <dbReference type="ARBA" id="ARBA00064647"/>
    </source>
</evidence>
<reference evidence="16" key="1">
    <citation type="journal article" date="2010" name="BMC Evol. Biol.">
        <title>Evolutionary history of anglerfishes (Teleostei: Lophiiformes): a mitogenomic perspective.</title>
        <authorList>
            <person name="Miya M."/>
            <person name="Pietsch T.W."/>
            <person name="Orr J.W."/>
            <person name="Arnold R.J."/>
            <person name="Satoh T.P."/>
            <person name="Shedlock A.M."/>
            <person name="Ho H.-C."/>
            <person name="Shimazaki M."/>
            <person name="Yabe M."/>
            <person name="Nishida M."/>
        </authorList>
    </citation>
    <scope>NUCLEOTIDE SEQUENCE</scope>
</reference>
<dbReference type="PANTHER" id="PTHR39937">
    <property type="entry name" value="ATP SYNTHASE PROTEIN 8"/>
    <property type="match status" value="1"/>
</dbReference>
<geneLocation type="mitochondrion" evidence="16"/>
<feature type="chain" id="PRO_5003046891" description="ATP synthase complex subunit 8" evidence="15">
    <location>
        <begin position="31"/>
        <end position="55"/>
    </location>
</feature>
<gene>
    <name evidence="16" type="primary">ATPase 8</name>
</gene>
<evidence type="ECO:0000256" key="3">
    <source>
        <dbReference type="ARBA" id="ARBA00022448"/>
    </source>
</evidence>
<keyword evidence="11" id="KW-0066">ATP synthesis</keyword>
<accession>D3KS15</accession>
<keyword evidence="3 14" id="KW-0813">Transport</keyword>
<keyword evidence="5 14" id="KW-0812">Transmembrane</keyword>
<evidence type="ECO:0000256" key="7">
    <source>
        <dbReference type="ARBA" id="ARBA00022989"/>
    </source>
</evidence>
<keyword evidence="10" id="KW-0472">Membrane</keyword>
<keyword evidence="9 14" id="KW-0496">Mitochondrion</keyword>
<evidence type="ECO:0000256" key="4">
    <source>
        <dbReference type="ARBA" id="ARBA00022547"/>
    </source>
</evidence>
<proteinExistence type="inferred from homology"/>
<keyword evidence="6 14" id="KW-0375">Hydrogen ion transport</keyword>
<protein>
    <recommendedName>
        <fullName evidence="14">ATP synthase complex subunit 8</fullName>
    </recommendedName>
</protein>
<dbReference type="AlphaFoldDB" id="D3KS15"/>
<evidence type="ECO:0000256" key="9">
    <source>
        <dbReference type="ARBA" id="ARBA00023128"/>
    </source>
</evidence>
<evidence type="ECO:0000256" key="1">
    <source>
        <dbReference type="ARBA" id="ARBA00004304"/>
    </source>
</evidence>
<sequence>MPQLNPTPWLSILMFSWLVFLALLPPKVLAHTFPNELSPKTTETPKAHPWIWPWH</sequence>
<dbReference type="GO" id="GO:0015078">
    <property type="term" value="F:proton transmembrane transporter activity"/>
    <property type="evidence" value="ECO:0007669"/>
    <property type="project" value="InterPro"/>
</dbReference>
<feature type="signal peptide" evidence="15">
    <location>
        <begin position="1"/>
        <end position="30"/>
    </location>
</feature>
<evidence type="ECO:0000256" key="8">
    <source>
        <dbReference type="ARBA" id="ARBA00023065"/>
    </source>
</evidence>
<dbReference type="GO" id="GO:0045259">
    <property type="term" value="C:proton-transporting ATP synthase complex"/>
    <property type="evidence" value="ECO:0007669"/>
    <property type="project" value="UniProtKB-KW"/>
</dbReference>
<evidence type="ECO:0000256" key="11">
    <source>
        <dbReference type="ARBA" id="ARBA00023310"/>
    </source>
</evidence>
<evidence type="ECO:0000256" key="5">
    <source>
        <dbReference type="ARBA" id="ARBA00022692"/>
    </source>
</evidence>
<keyword evidence="8 14" id="KW-0406">Ion transport</keyword>